<evidence type="ECO:0000313" key="3">
    <source>
        <dbReference type="Proteomes" id="UP000014760"/>
    </source>
</evidence>
<evidence type="ECO:0000313" key="2">
    <source>
        <dbReference type="EnsemblMetazoa" id="CapteP214936"/>
    </source>
</evidence>
<reference evidence="3" key="1">
    <citation type="submission" date="2012-12" db="EMBL/GenBank/DDBJ databases">
        <authorList>
            <person name="Hellsten U."/>
            <person name="Grimwood J."/>
            <person name="Chapman J.A."/>
            <person name="Shapiro H."/>
            <person name="Aerts A."/>
            <person name="Otillar R.P."/>
            <person name="Terry A.Y."/>
            <person name="Boore J.L."/>
            <person name="Simakov O."/>
            <person name="Marletaz F."/>
            <person name="Cho S.-J."/>
            <person name="Edsinger-Gonzales E."/>
            <person name="Havlak P."/>
            <person name="Kuo D.-H."/>
            <person name="Larsson T."/>
            <person name="Lv J."/>
            <person name="Arendt D."/>
            <person name="Savage R."/>
            <person name="Osoegawa K."/>
            <person name="de Jong P."/>
            <person name="Lindberg D.R."/>
            <person name="Seaver E.C."/>
            <person name="Weisblat D.A."/>
            <person name="Putnam N.H."/>
            <person name="Grigoriev I.V."/>
            <person name="Rokhsar D.S."/>
        </authorList>
    </citation>
    <scope>NUCLEOTIDE SEQUENCE</scope>
    <source>
        <strain evidence="3">I ESC-2004</strain>
    </source>
</reference>
<reference evidence="2" key="3">
    <citation type="submission" date="2015-06" db="UniProtKB">
        <authorList>
            <consortium name="EnsemblMetazoa"/>
        </authorList>
    </citation>
    <scope>IDENTIFICATION</scope>
</reference>
<dbReference type="EMBL" id="AMQN01041954">
    <property type="status" value="NOT_ANNOTATED_CDS"/>
    <property type="molecule type" value="Genomic_DNA"/>
</dbReference>
<feature type="non-terminal residue" evidence="1">
    <location>
        <position position="420"/>
    </location>
</feature>
<name>R7V086_CAPTE</name>
<dbReference type="EMBL" id="KB298560">
    <property type="protein sequence ID" value="ELU09071.1"/>
    <property type="molecule type" value="Genomic_DNA"/>
</dbReference>
<dbReference type="Proteomes" id="UP000014760">
    <property type="component" value="Unassembled WGS sequence"/>
</dbReference>
<evidence type="ECO:0000313" key="1">
    <source>
        <dbReference type="EMBL" id="ELU09071.1"/>
    </source>
</evidence>
<accession>R7V086</accession>
<dbReference type="STRING" id="283909.R7V086"/>
<protein>
    <submittedName>
        <fullName evidence="1 2">Uncharacterized protein</fullName>
    </submittedName>
</protein>
<organism evidence="1">
    <name type="scientific">Capitella teleta</name>
    <name type="common">Polychaete worm</name>
    <dbReference type="NCBI Taxonomy" id="283909"/>
    <lineage>
        <taxon>Eukaryota</taxon>
        <taxon>Metazoa</taxon>
        <taxon>Spiralia</taxon>
        <taxon>Lophotrochozoa</taxon>
        <taxon>Annelida</taxon>
        <taxon>Polychaeta</taxon>
        <taxon>Sedentaria</taxon>
        <taxon>Scolecida</taxon>
        <taxon>Capitellidae</taxon>
        <taxon>Capitella</taxon>
    </lineage>
</organism>
<keyword evidence="3" id="KW-1185">Reference proteome</keyword>
<dbReference type="HOGENOM" id="CLU_654839_0_0_1"/>
<gene>
    <name evidence="1" type="ORF">CAPTEDRAFT_214936</name>
</gene>
<feature type="non-terminal residue" evidence="1">
    <location>
        <position position="1"/>
    </location>
</feature>
<dbReference type="EnsemblMetazoa" id="CapteT214936">
    <property type="protein sequence ID" value="CapteP214936"/>
    <property type="gene ID" value="CapteG214936"/>
</dbReference>
<reference evidence="1 3" key="2">
    <citation type="journal article" date="2013" name="Nature">
        <title>Insights into bilaterian evolution from three spiralian genomes.</title>
        <authorList>
            <person name="Simakov O."/>
            <person name="Marletaz F."/>
            <person name="Cho S.J."/>
            <person name="Edsinger-Gonzales E."/>
            <person name="Havlak P."/>
            <person name="Hellsten U."/>
            <person name="Kuo D.H."/>
            <person name="Larsson T."/>
            <person name="Lv J."/>
            <person name="Arendt D."/>
            <person name="Savage R."/>
            <person name="Osoegawa K."/>
            <person name="de Jong P."/>
            <person name="Grimwood J."/>
            <person name="Chapman J.A."/>
            <person name="Shapiro H."/>
            <person name="Aerts A."/>
            <person name="Otillar R.P."/>
            <person name="Terry A.Y."/>
            <person name="Boore J.L."/>
            <person name="Grigoriev I.V."/>
            <person name="Lindberg D.R."/>
            <person name="Seaver E.C."/>
            <person name="Weisblat D.A."/>
            <person name="Putnam N.H."/>
            <person name="Rokhsar D.S."/>
        </authorList>
    </citation>
    <scope>NUCLEOTIDE SEQUENCE</scope>
    <source>
        <strain evidence="1 3">I ESC-2004</strain>
    </source>
</reference>
<proteinExistence type="predicted"/>
<dbReference type="AlphaFoldDB" id="R7V086"/>
<sequence>VTNEADAITELYHQYWNILRDNGSEGYLGDVTAYDKYDELFEHLFGNELTDAQNRIAALNSSLTDASEYDMSFDQLAVWKATNVSSASGQISELEYRIQEKVNTNRPVFESILSPGIVAKLYPDTPIIGGAGNTGSAEAANIQTLVSGSAIILNSAGGLGQTGDRVTIDMSGGVVALEDDEKAVLSQATGNDVVATDYVFYVYTGTAGDISQFDIDYNDGNWTEVRSLDATVDGFTSVNNGDYVQIDQDGVPVLYQYTGTGASIELSQESFDDADAPWQRVSVTSVAPASVLNLASGDLVMQLSSVTIQLWDDLNLQGDINLTAEAGQGVAIEHSGALSVDRIVGASWVRLNVQGDLIDSGQHNTAALGDGGFRVQVAESAKLSVDTVGSVDIWQVEGNVSIAGNNTTIGDLYLDDVAAT</sequence>